<evidence type="ECO:0000313" key="3">
    <source>
        <dbReference type="Proteomes" id="UP000324800"/>
    </source>
</evidence>
<proteinExistence type="predicted"/>
<feature type="compositionally biased region" description="Low complexity" evidence="1">
    <location>
        <begin position="1"/>
        <end position="11"/>
    </location>
</feature>
<protein>
    <submittedName>
        <fullName evidence="2">Uncharacterized protein</fullName>
    </submittedName>
</protein>
<evidence type="ECO:0000313" key="2">
    <source>
        <dbReference type="EMBL" id="KAA6385374.1"/>
    </source>
</evidence>
<comment type="caution">
    <text evidence="2">The sequence shown here is derived from an EMBL/GenBank/DDBJ whole genome shotgun (WGS) entry which is preliminary data.</text>
</comment>
<organism evidence="2 3">
    <name type="scientific">Streblomastix strix</name>
    <dbReference type="NCBI Taxonomy" id="222440"/>
    <lineage>
        <taxon>Eukaryota</taxon>
        <taxon>Metamonada</taxon>
        <taxon>Preaxostyla</taxon>
        <taxon>Oxymonadida</taxon>
        <taxon>Streblomastigidae</taxon>
        <taxon>Streblomastix</taxon>
    </lineage>
</organism>
<dbReference type="EMBL" id="SNRW01005293">
    <property type="protein sequence ID" value="KAA6385374.1"/>
    <property type="molecule type" value="Genomic_DNA"/>
</dbReference>
<dbReference type="Proteomes" id="UP000324800">
    <property type="component" value="Unassembled WGS sequence"/>
</dbReference>
<dbReference type="AlphaFoldDB" id="A0A5J4VRY3"/>
<sequence>MIQSSSSSSPSTQAKDPLISGNQLISGIRNRKTRYMGFIRKQPTIRPPRQNINFENITARVRNRTLGERRRAEQRALADQVGPGLKNIVGRLAKDIIRVKALVSEQSAQNLINDRGLKNWKVQTQDLDNDENTPKNVIVTNSSRFYSIDGYRAVEPKQRFMLSQYYGKYPTKLSRANHNYGSWYDQTIRPLIPAGVGKQLFNKAVQIILKSMGHSVDENHGRTNQALRRKQQLTFLRLAPFLWKSYFIGTYDAANAGLQAKQAFTQANYFQIGLVKF</sequence>
<name>A0A5J4VRY3_9EUKA</name>
<evidence type="ECO:0000256" key="1">
    <source>
        <dbReference type="SAM" id="MobiDB-lite"/>
    </source>
</evidence>
<reference evidence="2 3" key="1">
    <citation type="submission" date="2019-03" db="EMBL/GenBank/DDBJ databases">
        <title>Single cell metagenomics reveals metabolic interactions within the superorganism composed of flagellate Streblomastix strix and complex community of Bacteroidetes bacteria on its surface.</title>
        <authorList>
            <person name="Treitli S.C."/>
            <person name="Kolisko M."/>
            <person name="Husnik F."/>
            <person name="Keeling P."/>
            <person name="Hampl V."/>
        </authorList>
    </citation>
    <scope>NUCLEOTIDE SEQUENCE [LARGE SCALE GENOMIC DNA]</scope>
    <source>
        <strain evidence="2">ST1C</strain>
    </source>
</reference>
<gene>
    <name evidence="2" type="ORF">EZS28_019100</name>
</gene>
<feature type="region of interest" description="Disordered" evidence="1">
    <location>
        <begin position="1"/>
        <end position="22"/>
    </location>
</feature>
<accession>A0A5J4VRY3</accession>